<dbReference type="OrthoDB" id="2505090at2759"/>
<accession>A0A2N5V783</accession>
<reference evidence="1 2" key="1">
    <citation type="submission" date="2017-11" db="EMBL/GenBank/DDBJ databases">
        <title>De novo assembly and phasing of dikaryotic genomes from two isolates of Puccinia coronata f. sp. avenae, the causal agent of oat crown rust.</title>
        <authorList>
            <person name="Miller M.E."/>
            <person name="Zhang Y."/>
            <person name="Omidvar V."/>
            <person name="Sperschneider J."/>
            <person name="Schwessinger B."/>
            <person name="Raley C."/>
            <person name="Palmer J.M."/>
            <person name="Garnica D."/>
            <person name="Upadhyaya N."/>
            <person name="Rathjen J."/>
            <person name="Taylor J.M."/>
            <person name="Park R.F."/>
            <person name="Dodds P.N."/>
            <person name="Hirsch C.D."/>
            <person name="Kianian S.F."/>
            <person name="Figueroa M."/>
        </authorList>
    </citation>
    <scope>NUCLEOTIDE SEQUENCE [LARGE SCALE GENOMIC DNA]</scope>
    <source>
        <strain evidence="1">12NC29</strain>
    </source>
</reference>
<dbReference type="AlphaFoldDB" id="A0A2N5V783"/>
<protein>
    <submittedName>
        <fullName evidence="1">Uncharacterized protein</fullName>
    </submittedName>
</protein>
<dbReference type="Proteomes" id="UP000235388">
    <property type="component" value="Unassembled WGS sequence"/>
</dbReference>
<gene>
    <name evidence="1" type="ORF">PCANC_10100</name>
</gene>
<comment type="caution">
    <text evidence="1">The sequence shown here is derived from an EMBL/GenBank/DDBJ whole genome shotgun (WGS) entry which is preliminary data.</text>
</comment>
<evidence type="ECO:0000313" key="2">
    <source>
        <dbReference type="Proteomes" id="UP000235388"/>
    </source>
</evidence>
<evidence type="ECO:0000313" key="1">
    <source>
        <dbReference type="EMBL" id="PLW45863.1"/>
    </source>
</evidence>
<name>A0A2N5V783_9BASI</name>
<keyword evidence="2" id="KW-1185">Reference proteome</keyword>
<proteinExistence type="predicted"/>
<organism evidence="1 2">
    <name type="scientific">Puccinia coronata f. sp. avenae</name>
    <dbReference type="NCBI Taxonomy" id="200324"/>
    <lineage>
        <taxon>Eukaryota</taxon>
        <taxon>Fungi</taxon>
        <taxon>Dikarya</taxon>
        <taxon>Basidiomycota</taxon>
        <taxon>Pucciniomycotina</taxon>
        <taxon>Pucciniomycetes</taxon>
        <taxon>Pucciniales</taxon>
        <taxon>Pucciniaceae</taxon>
        <taxon>Puccinia</taxon>
    </lineage>
</organism>
<sequence>MTKAQIKTQPNNASQWAEIDERLRVLRGESKAFQQAHAQLVLDKDDELFSHSQFFKDIPKETFQVPSLLNV</sequence>
<dbReference type="EMBL" id="PGCJ01000124">
    <property type="protein sequence ID" value="PLW45863.1"/>
    <property type="molecule type" value="Genomic_DNA"/>
</dbReference>